<evidence type="ECO:0000256" key="2">
    <source>
        <dbReference type="ARBA" id="ARBA00023242"/>
    </source>
</evidence>
<comment type="subcellular location">
    <subcellularLocation>
        <location evidence="1">Nucleus</location>
    </subcellularLocation>
</comment>
<evidence type="ECO:0000313" key="5">
    <source>
        <dbReference type="EMBL" id="KAJ1189182.1"/>
    </source>
</evidence>
<feature type="compositionally biased region" description="Basic and acidic residues" evidence="3">
    <location>
        <begin position="585"/>
        <end position="596"/>
    </location>
</feature>
<feature type="region of interest" description="Disordered" evidence="3">
    <location>
        <begin position="1874"/>
        <end position="1915"/>
    </location>
</feature>
<feature type="compositionally biased region" description="Polar residues" evidence="3">
    <location>
        <begin position="938"/>
        <end position="967"/>
    </location>
</feature>
<dbReference type="PANTHER" id="PTHR15617">
    <property type="entry name" value="TRANSCRIPTION FACTOR GIBBIN"/>
    <property type="match status" value="1"/>
</dbReference>
<proteinExistence type="predicted"/>
<feature type="compositionally biased region" description="Low complexity" evidence="3">
    <location>
        <begin position="1607"/>
        <end position="1624"/>
    </location>
</feature>
<gene>
    <name evidence="5" type="ORF">NDU88_005933</name>
</gene>
<feature type="region of interest" description="Disordered" evidence="3">
    <location>
        <begin position="1143"/>
        <end position="1162"/>
    </location>
</feature>
<feature type="compositionally biased region" description="Polar residues" evidence="3">
    <location>
        <begin position="813"/>
        <end position="873"/>
    </location>
</feature>
<keyword evidence="2" id="KW-0539">Nucleus</keyword>
<dbReference type="GO" id="GO:0005634">
    <property type="term" value="C:nucleus"/>
    <property type="evidence" value="ECO:0007669"/>
    <property type="project" value="UniProtKB-SubCell"/>
</dbReference>
<feature type="region of interest" description="Disordered" evidence="3">
    <location>
        <begin position="1681"/>
        <end position="1700"/>
    </location>
</feature>
<feature type="compositionally biased region" description="Basic residues" evidence="3">
    <location>
        <begin position="1478"/>
        <end position="1487"/>
    </location>
</feature>
<sequence>MCGVHPPPGLENGSSLGEWYPYSPESRIHNSSTNIDHSSERNLKINLHYKRKRPREMKHGAQNTIGQGTPPGLTESQLSNCATKLHVDKAIRRRVKPRSLMQADSALCSQMEYKEPRCFQVGSESPPLCPEKALACSAGSFPEGPCPLRQGNPADSLLHADPADACQVSHVQSTGKEEKMLLKRHYCIGEPSILGALPDNGAMFGRMPPTLCKVKLAPGKGNVANLVRLLKSKCGSDRINLYPVVQLIDIMKDLNRLSDHLKNSGVRLDCNYLPLKDNAPLGKKEEGTMENHTDQGLQYSFYSSLALANRIRRPEEKISAHNSTKSDTFDPVTEAPNVAENEDLENSEKGDWQDPNTELCDEKYKGNLDLDPMDSLESAGSYVLRELAALAWLEPQTLDNEPQSLNQQMLDSQSPGSQSSSPRSLSPDLVQSQNQDSDPSFAEVQSEDHEMLNLASEDTHRLRPLVLNPQVVDKQLPDFQMLEPQQVASHSAEFQHLAQDSTESSDSRLSQSLQHHTLPMSHVPDANLQEPQFPSFPLKEPSSPKLQISFSTSVGSKVVQPHLSESQLAVLQDVKSMSSMPPDSHMPDSDLPDYQRQDSPFLDTQKSDFMYPDSQGLTSQSPDYEKPGSPLPDTPNIGTLVPNVQMVDSQPPGSRRPESPSPASLGSCSPSQNCQLLDLPSPGSQRIDSRSLYSQGLECPSPESQELSSPLPESHGVSSPSPDSLGVGSPSPVSQRLGSPSPGSDNLALPSPGSQRQALLSPGFHKQGLPSPCSQGISSPAPGLERLGSPLPGSERLGTPSPCSQRLDPPSPCSQMAGSPDSQMAGSPDTQMAGSPDTQMAGSPDTQMAESPDTQMAESPDTQMAESPDTQLAESPDTEMAVSPDSQMIGSPESHMVGSPDPQMAESLEPQLQSPDLQMPASPSPESPIVESSPDSNMLGSPSPESQMLGSPSPESQMLGSPSQESQMLEPPSPDPQMLGSPSQDSQMLGSPSMDPQMLGSPSMDPQMLGSPSMDPQMLESLSPDPQMMSASLDHQMLGSPYPQMLGPPSMDPQMLEPPSTDPQMLELDSQMLGPPSPDPRLLELDSQMINPQSPDLHMLNLDPQILASQSLDPHVADSQLNSSRFSIGGILSSDIFPVRIKPRLGRPPKNSQKYVARKTDKPKICRRRKPGRSKRMGVGLENVDLHALEQADVLTSQGRMPAFMEMQASQCVIEIPKEEAEDQPKKSKCRGVRKMVVRMAKIPVSLGRRNKTTYKVSSLNSNLNVDGKDVNAQSNVEPTPLLKMKNNGRNVVVVFPPGELPIILKRRRGRPPKNLVVAPGKPKEVTPTLPLPPPEIKKRRKRKQKLASPQPSYAADTNDSKAEYSDALAKLAFLNRQSQCASKSSPPRCWTPTIPESVHQAPDTHSISQFLHKVQGFRRRGGRVAGFGGRGGGHALEPRRCSFSDFFEGIGKKKAKVQTDPLHPRKRRRAEQEPVGKPKRKRRSRKNGALFPEEDVDQNFEDGLLEWAGDIAGQWPSHQTNPQNQTIRNCSYQGNESRAFSSSLLDCGSPNRTGYYAGGSHSSQTESSQDRHSLFTGYFRSLLDSDDSSDLVDAALSSQRAEARKSSTYTAPSATPSPRSLPAFPSRGTKASPASTEVPFPVALQSRQPFTHSRTVSYGGNMSQITSECRNPEVFQKLVPPSSVSRSPTTHHTPNSFAQYSGYGTGQTLSAASIFQQNKQYVTQECSSSKDCSFPFSGGNSLPSSPGSAHSGVYGQQTTVPPLPMNKANYFNNSEPTQFSNATHTPLRCDSRSSAVSPAGYMAQKNTTAAFPPATENCRQLPNSNHWSLRQNYSNMEWNSDGFGQLYNPAFDCHITEPNVILDISNYTPQKAKQTTTSENFSESSSDSTQFNQPGGGYRRANSEASSSEGQSSLSSLEKLMMDWNEASSGPGYNWNQSVLFQNSSKPGRGRRKKVDMFDPAHLNFPPNVSPAAGFPSKRSMGPRQPRGARGACSANKKERGAKSKFVPKPQPIHPLFHESTELGLDYYSGDSSMSPLPSQSRAFGVSERDPCDFVGPYSMNPSTPSDGTFGQGFHCDSPSIGHADLESKHFQSLPHHQLAVSSQQAQAAFDQALQKAFSPNCSPTMAFKDDLRPNDVRKLPACDPLKHGLQGPPMSHLTACRDLSMPQPRYDSPSCKNANFWYSQNSTARSPPYDAKAGAGMLIDFMRNDISSCLNPHMPSPTAPKSDKESLELARVHHRGGYPCPLMNDLNMSPCHLKCQQDRNVLLQELLYPALFGEHFEKF</sequence>
<organism evidence="5 6">
    <name type="scientific">Pleurodeles waltl</name>
    <name type="common">Iberian ribbed newt</name>
    <dbReference type="NCBI Taxonomy" id="8319"/>
    <lineage>
        <taxon>Eukaryota</taxon>
        <taxon>Metazoa</taxon>
        <taxon>Chordata</taxon>
        <taxon>Craniata</taxon>
        <taxon>Vertebrata</taxon>
        <taxon>Euteleostomi</taxon>
        <taxon>Amphibia</taxon>
        <taxon>Batrachia</taxon>
        <taxon>Caudata</taxon>
        <taxon>Salamandroidea</taxon>
        <taxon>Salamandridae</taxon>
        <taxon>Pleurodelinae</taxon>
        <taxon>Pleurodeles</taxon>
    </lineage>
</organism>
<feature type="region of interest" description="Disordered" evidence="3">
    <location>
        <begin position="1738"/>
        <end position="1759"/>
    </location>
</feature>
<evidence type="ECO:0000259" key="4">
    <source>
        <dbReference type="Pfam" id="PF15735"/>
    </source>
</evidence>
<feature type="region of interest" description="Disordered" evidence="3">
    <location>
        <begin position="316"/>
        <end position="372"/>
    </location>
</feature>
<comment type="caution">
    <text evidence="5">The sequence shown here is derived from an EMBL/GenBank/DDBJ whole genome shotgun (WGS) entry which is preliminary data.</text>
</comment>
<feature type="domain" description="DUF4683" evidence="4">
    <location>
        <begin position="1339"/>
        <end position="1394"/>
    </location>
</feature>
<evidence type="ECO:0000256" key="3">
    <source>
        <dbReference type="SAM" id="MobiDB-lite"/>
    </source>
</evidence>
<dbReference type="InterPro" id="IPR039225">
    <property type="entry name" value="AHDC1"/>
</dbReference>
<feature type="compositionally biased region" description="Polar residues" evidence="3">
    <location>
        <begin position="980"/>
        <end position="990"/>
    </location>
</feature>
<keyword evidence="6" id="KW-1185">Reference proteome</keyword>
<feature type="compositionally biased region" description="Low complexity" evidence="3">
    <location>
        <begin position="1681"/>
        <end position="1695"/>
    </location>
</feature>
<name>A0AAV7UNI2_PLEWA</name>
<feature type="region of interest" description="Disordered" evidence="3">
    <location>
        <begin position="1455"/>
        <end position="1496"/>
    </location>
</feature>
<feature type="region of interest" description="Disordered" evidence="3">
    <location>
        <begin position="1313"/>
        <end position="1361"/>
    </location>
</feature>
<evidence type="ECO:0000256" key="1">
    <source>
        <dbReference type="ARBA" id="ARBA00004123"/>
    </source>
</evidence>
<dbReference type="PANTHER" id="PTHR15617:SF1">
    <property type="entry name" value="TRANSCRIPTION FACTOR GIBBIN"/>
    <property type="match status" value="1"/>
</dbReference>
<protein>
    <recommendedName>
        <fullName evidence="4">DUF4683 domain-containing protein</fullName>
    </recommendedName>
</protein>
<feature type="region of interest" description="Disordered" evidence="3">
    <location>
        <begin position="575"/>
        <end position="1029"/>
    </location>
</feature>
<feature type="compositionally biased region" description="Polar residues" evidence="3">
    <location>
        <begin position="666"/>
        <end position="675"/>
    </location>
</feature>
<accession>A0AAV7UNI2</accession>
<feature type="compositionally biased region" description="Low complexity" evidence="3">
    <location>
        <begin position="1904"/>
        <end position="1915"/>
    </location>
</feature>
<feature type="region of interest" description="Disordered" evidence="3">
    <location>
        <begin position="1969"/>
        <end position="2016"/>
    </location>
</feature>
<feature type="compositionally biased region" description="Polar residues" evidence="3">
    <location>
        <begin position="682"/>
        <end position="694"/>
    </location>
</feature>
<feature type="compositionally biased region" description="Low complexity" evidence="3">
    <location>
        <begin position="1738"/>
        <end position="1749"/>
    </location>
</feature>
<feature type="region of interest" description="Disordered" evidence="3">
    <location>
        <begin position="407"/>
        <end position="447"/>
    </location>
</feature>
<dbReference type="Proteomes" id="UP001066276">
    <property type="component" value="Chromosome 3_1"/>
</dbReference>
<evidence type="ECO:0000313" key="6">
    <source>
        <dbReference type="Proteomes" id="UP001066276"/>
    </source>
</evidence>
<dbReference type="InterPro" id="IPR032757">
    <property type="entry name" value="DUF4683"/>
</dbReference>
<dbReference type="EMBL" id="JANPWB010000005">
    <property type="protein sequence ID" value="KAJ1189182.1"/>
    <property type="molecule type" value="Genomic_DNA"/>
</dbReference>
<feature type="compositionally biased region" description="Polar residues" evidence="3">
    <location>
        <begin position="498"/>
        <end position="515"/>
    </location>
</feature>
<reference evidence="5" key="1">
    <citation type="journal article" date="2022" name="bioRxiv">
        <title>Sequencing and chromosome-scale assembly of the giantPleurodeles waltlgenome.</title>
        <authorList>
            <person name="Brown T."/>
            <person name="Elewa A."/>
            <person name="Iarovenko S."/>
            <person name="Subramanian E."/>
            <person name="Araus A.J."/>
            <person name="Petzold A."/>
            <person name="Susuki M."/>
            <person name="Suzuki K.-i.T."/>
            <person name="Hayashi T."/>
            <person name="Toyoda A."/>
            <person name="Oliveira C."/>
            <person name="Osipova E."/>
            <person name="Leigh N.D."/>
            <person name="Simon A."/>
            <person name="Yun M.H."/>
        </authorList>
    </citation>
    <scope>NUCLEOTIDE SEQUENCE</scope>
    <source>
        <strain evidence="5">20211129_DDA</strain>
        <tissue evidence="5">Liver</tissue>
    </source>
</reference>
<feature type="compositionally biased region" description="Low complexity" evidence="3">
    <location>
        <begin position="1875"/>
        <end position="1893"/>
    </location>
</feature>
<feature type="compositionally biased region" description="Polar residues" evidence="3">
    <location>
        <begin position="1348"/>
        <end position="1358"/>
    </location>
</feature>
<feature type="compositionally biased region" description="Low complexity" evidence="3">
    <location>
        <begin position="697"/>
        <end position="714"/>
    </location>
</feature>
<feature type="compositionally biased region" description="Low complexity" evidence="3">
    <location>
        <begin position="410"/>
        <end position="429"/>
    </location>
</feature>
<feature type="compositionally biased region" description="Polar residues" evidence="3">
    <location>
        <begin position="731"/>
        <end position="744"/>
    </location>
</feature>
<feature type="region of interest" description="Disordered" evidence="3">
    <location>
        <begin position="490"/>
        <end position="546"/>
    </location>
</feature>
<dbReference type="Pfam" id="PF15735">
    <property type="entry name" value="DUF4683"/>
    <property type="match status" value="1"/>
</dbReference>
<feature type="compositionally biased region" description="Low complexity" evidence="3">
    <location>
        <begin position="927"/>
        <end position="936"/>
    </location>
</feature>
<feature type="region of interest" description="Disordered" evidence="3">
    <location>
        <begin position="1600"/>
        <end position="1637"/>
    </location>
</feature>